<feature type="signal peptide" evidence="8">
    <location>
        <begin position="1"/>
        <end position="25"/>
    </location>
</feature>
<organism evidence="9 10">
    <name type="scientific">Bagarius yarrelli</name>
    <name type="common">Goonch</name>
    <name type="synonym">Bagrus yarrelli</name>
    <dbReference type="NCBI Taxonomy" id="175774"/>
    <lineage>
        <taxon>Eukaryota</taxon>
        <taxon>Metazoa</taxon>
        <taxon>Chordata</taxon>
        <taxon>Craniata</taxon>
        <taxon>Vertebrata</taxon>
        <taxon>Euteleostomi</taxon>
        <taxon>Actinopterygii</taxon>
        <taxon>Neopterygii</taxon>
        <taxon>Teleostei</taxon>
        <taxon>Ostariophysi</taxon>
        <taxon>Siluriformes</taxon>
        <taxon>Sisoridae</taxon>
        <taxon>Sisorinae</taxon>
        <taxon>Bagarius</taxon>
    </lineage>
</organism>
<dbReference type="GO" id="GO:0019838">
    <property type="term" value="F:growth factor binding"/>
    <property type="evidence" value="ECO:0007669"/>
    <property type="project" value="UniProtKB-KW"/>
</dbReference>
<dbReference type="PANTHER" id="PTHR15258:SF2">
    <property type="entry name" value="FIBROBLAST GROWTH FACTOR-BINDING PROTEIN 1"/>
    <property type="match status" value="1"/>
</dbReference>
<evidence type="ECO:0000256" key="2">
    <source>
        <dbReference type="ARBA" id="ARBA00008326"/>
    </source>
</evidence>
<dbReference type="AlphaFoldDB" id="A0A556V5S1"/>
<evidence type="ECO:0000256" key="7">
    <source>
        <dbReference type="SAM" id="MobiDB-lite"/>
    </source>
</evidence>
<keyword evidence="4 8" id="KW-0732">Signal</keyword>
<gene>
    <name evidence="9" type="ORF">Baya_13344</name>
</gene>
<dbReference type="GO" id="GO:0005576">
    <property type="term" value="C:extracellular region"/>
    <property type="evidence" value="ECO:0007669"/>
    <property type="project" value="UniProtKB-SubCell"/>
</dbReference>
<accession>A0A556V5S1</accession>
<dbReference type="Proteomes" id="UP000319801">
    <property type="component" value="Unassembled WGS sequence"/>
</dbReference>
<dbReference type="GO" id="GO:0007267">
    <property type="term" value="P:cell-cell signaling"/>
    <property type="evidence" value="ECO:0007669"/>
    <property type="project" value="TreeGrafter"/>
</dbReference>
<comment type="subcellular location">
    <subcellularLocation>
        <location evidence="1">Secreted</location>
    </subcellularLocation>
</comment>
<protein>
    <submittedName>
        <fullName evidence="9">Fibroblast growth factor-binding protein 1</fullName>
    </submittedName>
</protein>
<name>A0A556V5S1_BAGYA</name>
<dbReference type="InterPro" id="IPR010510">
    <property type="entry name" value="FGF1-bd"/>
</dbReference>
<comment type="caution">
    <text evidence="9">The sequence shown here is derived from an EMBL/GenBank/DDBJ whole genome shotgun (WGS) entry which is preliminary data.</text>
</comment>
<feature type="region of interest" description="Disordered" evidence="7">
    <location>
        <begin position="31"/>
        <end position="68"/>
    </location>
</feature>
<keyword evidence="10" id="KW-1185">Reference proteome</keyword>
<evidence type="ECO:0000313" key="10">
    <source>
        <dbReference type="Proteomes" id="UP000319801"/>
    </source>
</evidence>
<dbReference type="Pfam" id="PF06473">
    <property type="entry name" value="FGF-BP1"/>
    <property type="match status" value="2"/>
</dbReference>
<evidence type="ECO:0000256" key="6">
    <source>
        <dbReference type="ARBA" id="ARBA00023183"/>
    </source>
</evidence>
<evidence type="ECO:0000256" key="1">
    <source>
        <dbReference type="ARBA" id="ARBA00004613"/>
    </source>
</evidence>
<evidence type="ECO:0000256" key="5">
    <source>
        <dbReference type="ARBA" id="ARBA00023157"/>
    </source>
</evidence>
<evidence type="ECO:0000313" key="9">
    <source>
        <dbReference type="EMBL" id="TSV81514.1"/>
    </source>
</evidence>
<sequence>MASLKGITLILICVCLLQHFLQANAQAKKGKGRQKQHILTPKPASPPRIPKKSSSKDPKVNNILFKGRTPNRDGTRCLWAATESSVGDNGTFVLSITCKKGTERSLQCEYTAKVRLCPEYTTNVNAFWKQIGSSLKRQKMLCRDSKTLLKAKMCRKAPKGAHFALSITPLVQPTSNKLCSNLSHKQKLAEEYCGSSWSSFCTFFFAMVETEDC</sequence>
<feature type="chain" id="PRO_5021713355" evidence="8">
    <location>
        <begin position="26"/>
        <end position="213"/>
    </location>
</feature>
<evidence type="ECO:0000256" key="3">
    <source>
        <dbReference type="ARBA" id="ARBA00022525"/>
    </source>
</evidence>
<comment type="similarity">
    <text evidence="2">Belongs to the fibroblast growth factor-binding protein family.</text>
</comment>
<dbReference type="PANTHER" id="PTHR15258">
    <property type="entry name" value="FGF BINDING PROTEIN-RELATED"/>
    <property type="match status" value="1"/>
</dbReference>
<evidence type="ECO:0000256" key="8">
    <source>
        <dbReference type="SAM" id="SignalP"/>
    </source>
</evidence>
<dbReference type="OrthoDB" id="8875908at2759"/>
<keyword evidence="6" id="KW-0340">Growth factor binding</keyword>
<keyword evidence="5" id="KW-1015">Disulfide bond</keyword>
<proteinExistence type="inferred from homology"/>
<reference evidence="9 10" key="1">
    <citation type="journal article" date="2019" name="Genome Biol. Evol.">
        <title>Whole-Genome Sequencing of the Giant Devil Catfish, Bagarius yarrelli.</title>
        <authorList>
            <person name="Jiang W."/>
            <person name="Lv Y."/>
            <person name="Cheng L."/>
            <person name="Yang K."/>
            <person name="Chao B."/>
            <person name="Wang X."/>
            <person name="Li Y."/>
            <person name="Pan X."/>
            <person name="You X."/>
            <person name="Zhang Y."/>
            <person name="Yang J."/>
            <person name="Li J."/>
            <person name="Zhang X."/>
            <person name="Liu S."/>
            <person name="Sun C."/>
            <person name="Yang J."/>
            <person name="Shi Q."/>
        </authorList>
    </citation>
    <scope>NUCLEOTIDE SEQUENCE [LARGE SCALE GENOMIC DNA]</scope>
    <source>
        <strain evidence="9">JWS20170419001</strain>
        <tissue evidence="9">Muscle</tissue>
    </source>
</reference>
<keyword evidence="3" id="KW-0964">Secreted</keyword>
<evidence type="ECO:0000256" key="4">
    <source>
        <dbReference type="ARBA" id="ARBA00022729"/>
    </source>
</evidence>
<dbReference type="EMBL" id="VCAZ01000128">
    <property type="protein sequence ID" value="TSV81514.1"/>
    <property type="molecule type" value="Genomic_DNA"/>
</dbReference>